<feature type="domain" description="PIN" evidence="8">
    <location>
        <begin position="1"/>
        <end position="119"/>
    </location>
</feature>
<dbReference type="InterPro" id="IPR029060">
    <property type="entry name" value="PIN-like_dom_sf"/>
</dbReference>
<dbReference type="InterPro" id="IPR050556">
    <property type="entry name" value="Type_II_TA_system_RNase"/>
</dbReference>
<dbReference type="PANTHER" id="PTHR33653:SF1">
    <property type="entry name" value="RIBONUCLEASE VAPC2"/>
    <property type="match status" value="1"/>
</dbReference>
<dbReference type="KEGG" id="pani:DCO16_00590"/>
<evidence type="ECO:0000313" key="10">
    <source>
        <dbReference type="Proteomes" id="UP000500806"/>
    </source>
</evidence>
<protein>
    <submittedName>
        <fullName evidence="9">VapC toxin family PIN domain ribonuclease</fullName>
    </submittedName>
</protein>
<gene>
    <name evidence="9" type="ORF">DCO16_00590</name>
</gene>
<dbReference type="SUPFAM" id="SSF88723">
    <property type="entry name" value="PIN domain-like"/>
    <property type="match status" value="1"/>
</dbReference>
<evidence type="ECO:0000256" key="5">
    <source>
        <dbReference type="ARBA" id="ARBA00022801"/>
    </source>
</evidence>
<dbReference type="CDD" id="cd18740">
    <property type="entry name" value="PIN_VapC4-5_FitB-like"/>
    <property type="match status" value="1"/>
</dbReference>
<evidence type="ECO:0000256" key="1">
    <source>
        <dbReference type="ARBA" id="ARBA00001946"/>
    </source>
</evidence>
<comment type="cofactor">
    <cofactor evidence="1">
        <name>Mg(2+)</name>
        <dbReference type="ChEBI" id="CHEBI:18420"/>
    </cofactor>
</comment>
<dbReference type="InterPro" id="IPR002716">
    <property type="entry name" value="PIN_dom"/>
</dbReference>
<name>A0A6M9Q4T0_9BURK</name>
<evidence type="ECO:0000256" key="2">
    <source>
        <dbReference type="ARBA" id="ARBA00022649"/>
    </source>
</evidence>
<accession>A0A6M9Q4T0</accession>
<dbReference type="PANTHER" id="PTHR33653">
    <property type="entry name" value="RIBONUCLEASE VAPC2"/>
    <property type="match status" value="1"/>
</dbReference>
<dbReference type="EMBL" id="CP028941">
    <property type="protein sequence ID" value="QKM63553.1"/>
    <property type="molecule type" value="Genomic_DNA"/>
</dbReference>
<evidence type="ECO:0000256" key="6">
    <source>
        <dbReference type="ARBA" id="ARBA00022842"/>
    </source>
</evidence>
<organism evidence="9 10">
    <name type="scientific">Polynucleobacter antarcticus</name>
    <dbReference type="NCBI Taxonomy" id="1743162"/>
    <lineage>
        <taxon>Bacteria</taxon>
        <taxon>Pseudomonadati</taxon>
        <taxon>Pseudomonadota</taxon>
        <taxon>Betaproteobacteria</taxon>
        <taxon>Burkholderiales</taxon>
        <taxon>Burkholderiaceae</taxon>
        <taxon>Polynucleobacter</taxon>
    </lineage>
</organism>
<dbReference type="AlphaFoldDB" id="A0A6M9Q4T0"/>
<keyword evidence="5" id="KW-0378">Hydrolase</keyword>
<keyword evidence="2" id="KW-1277">Toxin-antitoxin system</keyword>
<dbReference type="GO" id="GO:0004518">
    <property type="term" value="F:nuclease activity"/>
    <property type="evidence" value="ECO:0007669"/>
    <property type="project" value="UniProtKB-KW"/>
</dbReference>
<dbReference type="Gene3D" id="3.40.50.1010">
    <property type="entry name" value="5'-nuclease"/>
    <property type="match status" value="1"/>
</dbReference>
<dbReference type="Proteomes" id="UP000500806">
    <property type="component" value="Chromosome"/>
</dbReference>
<keyword evidence="3" id="KW-0540">Nuclease</keyword>
<evidence type="ECO:0000256" key="7">
    <source>
        <dbReference type="ARBA" id="ARBA00038093"/>
    </source>
</evidence>
<keyword evidence="10" id="KW-1185">Reference proteome</keyword>
<evidence type="ECO:0000256" key="4">
    <source>
        <dbReference type="ARBA" id="ARBA00022723"/>
    </source>
</evidence>
<evidence type="ECO:0000313" key="9">
    <source>
        <dbReference type="EMBL" id="QKM63553.1"/>
    </source>
</evidence>
<keyword evidence="4" id="KW-0479">Metal-binding</keyword>
<sequence>MLDTNMVSGLIKQHPNIVRKITSIPMEQLCLSAISEGEILFGLAKKPQAKNLRRVVEEFLKRVDVLGWDSQVAERYGKLRADLELNGVLLGALDVQIAAHALSENTILVTNDQAFKRVKQLKIEDWTQ</sequence>
<keyword evidence="6" id="KW-0460">Magnesium</keyword>
<proteinExistence type="inferred from homology"/>
<evidence type="ECO:0000256" key="3">
    <source>
        <dbReference type="ARBA" id="ARBA00022722"/>
    </source>
</evidence>
<dbReference type="GO" id="GO:0016787">
    <property type="term" value="F:hydrolase activity"/>
    <property type="evidence" value="ECO:0007669"/>
    <property type="project" value="UniProtKB-KW"/>
</dbReference>
<comment type="similarity">
    <text evidence="7">Belongs to the PINc/VapC protein family.</text>
</comment>
<dbReference type="Pfam" id="PF01850">
    <property type="entry name" value="PIN"/>
    <property type="match status" value="1"/>
</dbReference>
<dbReference type="GO" id="GO:0046872">
    <property type="term" value="F:metal ion binding"/>
    <property type="evidence" value="ECO:0007669"/>
    <property type="project" value="UniProtKB-KW"/>
</dbReference>
<reference evidence="9 10" key="1">
    <citation type="submission" date="2018-04" db="EMBL/GenBank/DDBJ databases">
        <title>Polynucleobacter sp. LimPoW16 genome.</title>
        <authorList>
            <person name="Hahn M.W."/>
        </authorList>
    </citation>
    <scope>NUCLEOTIDE SEQUENCE [LARGE SCALE GENOMIC DNA]</scope>
    <source>
        <strain evidence="9 10">LimPoW16</strain>
    </source>
</reference>
<evidence type="ECO:0000259" key="8">
    <source>
        <dbReference type="Pfam" id="PF01850"/>
    </source>
</evidence>